<reference evidence="2" key="3">
    <citation type="submission" date="2025-09" db="UniProtKB">
        <authorList>
            <consortium name="Ensembl"/>
        </authorList>
    </citation>
    <scope>IDENTIFICATION</scope>
</reference>
<evidence type="ECO:0000256" key="1">
    <source>
        <dbReference type="SAM" id="MobiDB-lite"/>
    </source>
</evidence>
<dbReference type="GeneID" id="114650179"/>
<dbReference type="PANTHER" id="PTHR10226:SF3">
    <property type="entry name" value="A-KINASE ANCHOR PROTEIN 11"/>
    <property type="match status" value="1"/>
</dbReference>
<dbReference type="GO" id="GO:0051018">
    <property type="term" value="F:protein kinase A binding"/>
    <property type="evidence" value="ECO:0007669"/>
    <property type="project" value="TreeGrafter"/>
</dbReference>
<accession>A0A8C4TC53</accession>
<dbReference type="GO" id="GO:0008104">
    <property type="term" value="P:intracellular protein localization"/>
    <property type="evidence" value="ECO:0007669"/>
    <property type="project" value="TreeGrafter"/>
</dbReference>
<protein>
    <submittedName>
        <fullName evidence="2">A-kinase anchoring protein 11</fullName>
    </submittedName>
</protein>
<dbReference type="InterPro" id="IPR008382">
    <property type="entry name" value="SPHK1-interactor_AKAP_110"/>
</dbReference>
<proteinExistence type="predicted"/>
<feature type="region of interest" description="Disordered" evidence="1">
    <location>
        <begin position="1798"/>
        <end position="1819"/>
    </location>
</feature>
<reference evidence="2" key="2">
    <citation type="submission" date="2025-08" db="UniProtKB">
        <authorList>
            <consortium name="Ensembl"/>
        </authorList>
    </citation>
    <scope>IDENTIFICATION</scope>
</reference>
<dbReference type="Proteomes" id="UP000694620">
    <property type="component" value="Chromosome 4"/>
</dbReference>
<dbReference type="Ensembl" id="ENSECRT00000030938.1">
    <property type="protein sequence ID" value="ENSECRP00000030295.1"/>
    <property type="gene ID" value="ENSECRG00000020561.1"/>
</dbReference>
<feature type="region of interest" description="Disordered" evidence="1">
    <location>
        <begin position="1730"/>
        <end position="1760"/>
    </location>
</feature>
<feature type="compositionally biased region" description="Polar residues" evidence="1">
    <location>
        <begin position="1735"/>
        <end position="1759"/>
    </location>
</feature>
<gene>
    <name evidence="2" type="primary">AKAP11</name>
    <name evidence="2" type="synonym">akap11</name>
</gene>
<dbReference type="RefSeq" id="XP_028655497.1">
    <property type="nucleotide sequence ID" value="XM_028799664.2"/>
</dbReference>
<evidence type="ECO:0000313" key="3">
    <source>
        <dbReference type="Proteomes" id="UP000694620"/>
    </source>
</evidence>
<feature type="region of interest" description="Disordered" evidence="1">
    <location>
        <begin position="1132"/>
        <end position="1163"/>
    </location>
</feature>
<feature type="region of interest" description="Disordered" evidence="1">
    <location>
        <begin position="1099"/>
        <end position="1118"/>
    </location>
</feature>
<sequence>MDACVRVRGVPVKARSSVRKEIISENSFQSTKTLLKSRKELCSVVFEDHQKDPVCMFEINFVSVPNSCGEVDVFTQAQSTLSTDICDLLRSLNIQTLKEEEVLLIKDVKKNIGKTSTSQPQWSKAVCVLKYSPMLQSNKENTVFNLLCKYINGIRFALELHSLLKNHSDHCQGDDDDTNQSVSSIEDDFVTAFEHLEEEEDISSDNNATIYNSQSKLRDVGSQTMSSQCTDTSGSKIIMSSCQRKLSSKFSTLFPDASSSMKDSIKTTDECTGSPQTYCRTYSPQKIQNDFKQRSITSISLTESDESECSSPSPIIFLDEEGYQRSLEAKIEIPKLPVLKDGVEDSDSELSEFFDSFDQFDELDHLSEKNQKPLVEKTTCSQTQKRKMATQGCCATAAMNPHRFDHSILPANVKKPTPLKPDSPYSIISDGPDSPWPVKTSGEDPGALFSPIRSSAFSPLSNCSAADSFCKTNEEHSEIKKPQELCALYKTYSDYASSISHDIMSSVFGYNSSADMNVNKNLSCVCHMKFKNSDGHFMKLADFQPTDSITKLKYTSQTFKDGIQKFATDLVEKSIGSAFKDLQKGVSSCTSKLCHLAARLTTSVFQMAFHEIGMRHAYVLKERAINGLASFLVGEALSGALKEFCFIKKQIFNNTVARFAADLAEELVFEGIMEVCQFSHPPTPSSPKHWSFEEEEKVVLSYANDLSESVLQEAFIELSQADVTFTTQAAISVSLDNIRYVRAESAAQATNTCNTSSNHFGLQHTSDQFQTSVHLGLLCASGVASCAPLPIAGKIISDNKALTEIGTPKSYSCYSEVREKANEAPKNRSNTAFQEHRSPVGNGYHIQGTDPFLPSATYTFEHKLDLSNKKDKVEHKSSETASGRGNCPGAMVDLVVNEAFELVASSKVKKTMEECAEYVGRKIIDKMPSVKQLTSQTPYPENLTQPVFRHTHEKVKPTVSNPYLDQIALSVTEQDVASPMEVKNFKCIKSLGHCNTSISCNPDCPGQNKDYTDDVSNCILLHGNNEIRRSDRKMLSFRSTGLPSCLKESLNRERRNEDTQGIQDLRNTLEIPGCEASVPSSSNYSNMKVMFGMDCIERSFTGSPGTPPSTPQQPQHICQNKKIKQFSKQLKGKLAKEFSPAPPPSTPHSQSDVCGTEMSPETEKTDFMLRLMRSLSDELEGSEDEEDEENQSVIHVVKPGKDNTTTMESDVDKGAVSYADRLACHIVSMATGMSTLCKDERNIDESRARSLCNPFVGQFPEHSLNSLWTYAGEIAGEVISDVKKMISLNQCRRKPLKRHDDILSYCSQQDSKKKKHEHERIYGLAERTSNEVLSSVLGFSSSSDRSDFVSKCPSYESVSDEYAGHVIKVLKREDENSELVLDQYASKLAYRSVKSGLAQAARKIKQRCNLRLYSTRRPPFESRNELLRFLTVEHNQSMKINGKVNSDQDSHLCTCRPTEEMSSTEHMKLLAYAESLAYSITYDVTRKLRSSSLRLPKSLTDSCLYKKSKLEGIAENFIKTNFSCSLLPYKPKNKQYHSTGSLNDCHYSDSVIQVIEHYARKIVDDTLEMTISTEDRRKTDSQTDAKSVSETSLKTALVHNTSGYCTHKEHPFYFGTNSNHRAAQIVQQVSKENKQDCDQKSEPCCSKTNGCGYGIPKIHIDLEQKSLFAEQIVSSAIEKAKRETSSTSLNADSGIVHDGASFAESITTEIMTSAMLNACQTIHISAPGKEGLPVSESSVSHQPSLSVGDDSTGSWSNLSFEDEHADESSSFLHMSDSNGNSSSWSSLGLEGDIYEESLSFSPSDSEGTEDKETESKDILEGGLGLTRKGILLLNTEIKSHEVEPQLRTVLQWVAASHSEMPVLQFAQPAEKELCLLPFVLKRAKDKNWKVGDLLQAVLRYYEHVELEGETNSPKPLFEWLLNYT</sequence>
<dbReference type="GeneTree" id="ENSGT00940000153313"/>
<dbReference type="PANTHER" id="PTHR10226">
    <property type="entry name" value="A KINASE ANCHOR PROTEIN"/>
    <property type="match status" value="1"/>
</dbReference>
<reference evidence="2" key="1">
    <citation type="submission" date="2021-06" db="EMBL/GenBank/DDBJ databases">
        <authorList>
            <consortium name="Wellcome Sanger Institute Data Sharing"/>
        </authorList>
    </citation>
    <scope>NUCLEOTIDE SEQUENCE [LARGE SCALE GENOMIC DNA]</scope>
</reference>
<evidence type="ECO:0000313" key="2">
    <source>
        <dbReference type="Ensembl" id="ENSECRP00000030295.1"/>
    </source>
</evidence>
<dbReference type="GO" id="GO:0005737">
    <property type="term" value="C:cytoplasm"/>
    <property type="evidence" value="ECO:0007669"/>
    <property type="project" value="TreeGrafter"/>
</dbReference>
<keyword evidence="3" id="KW-1185">Reference proteome</keyword>
<dbReference type="OrthoDB" id="9943913at2759"/>
<organism evidence="2 3">
    <name type="scientific">Erpetoichthys calabaricus</name>
    <name type="common">Rope fish</name>
    <name type="synonym">Calamoichthys calabaricus</name>
    <dbReference type="NCBI Taxonomy" id="27687"/>
    <lineage>
        <taxon>Eukaryota</taxon>
        <taxon>Metazoa</taxon>
        <taxon>Chordata</taxon>
        <taxon>Craniata</taxon>
        <taxon>Vertebrata</taxon>
        <taxon>Euteleostomi</taxon>
        <taxon>Actinopterygii</taxon>
        <taxon>Polypteriformes</taxon>
        <taxon>Polypteridae</taxon>
        <taxon>Erpetoichthys</taxon>
    </lineage>
</organism>
<feature type="compositionally biased region" description="Basic and acidic residues" evidence="1">
    <location>
        <begin position="1808"/>
        <end position="1819"/>
    </location>
</feature>
<name>A0A8C4TC53_ERPCA</name>